<dbReference type="FunCoup" id="D2V413">
    <property type="interactions" value="164"/>
</dbReference>
<proteinExistence type="predicted"/>
<sequence length="216" mass="24850">MSITYALIAEGIIKSTMDNSVNISVIAETSCQKTLRMVIEQKVIPKMVNKENMSNYDKLILTHEMFNFFIKRERSSLGDLFYVVISTQDGKQRICWNMIESMSTEYHQHKKQVNLTKLMQFHNDTNNDKISKLQNAVDEVKNVMIINIDKILDNQKKMHELIVETDSLREQAEIFQRGGRKLKWAMAKRWIYISAAVVVTGLVIIGVIALILALAL</sequence>
<dbReference type="GO" id="GO:0016192">
    <property type="term" value="P:vesicle-mediated transport"/>
    <property type="evidence" value="ECO:0007669"/>
    <property type="project" value="InterPro"/>
</dbReference>
<evidence type="ECO:0000256" key="2">
    <source>
        <dbReference type="PROSITE-ProRule" id="PRU00290"/>
    </source>
</evidence>
<dbReference type="RefSeq" id="XP_002681188.1">
    <property type="nucleotide sequence ID" value="XM_002681142.1"/>
</dbReference>
<protein>
    <submittedName>
        <fullName evidence="5">Synaptobrevin/VAMP protein</fullName>
    </submittedName>
</protein>
<keyword evidence="1" id="KW-0813">Transport</keyword>
<dbReference type="AlphaFoldDB" id="D2V413"/>
<keyword evidence="3" id="KW-0472">Membrane</keyword>
<evidence type="ECO:0000256" key="3">
    <source>
        <dbReference type="SAM" id="Phobius"/>
    </source>
</evidence>
<evidence type="ECO:0000259" key="4">
    <source>
        <dbReference type="PROSITE" id="PS50892"/>
    </source>
</evidence>
<keyword evidence="6" id="KW-1185">Reference proteome</keyword>
<dbReference type="PANTHER" id="PTHR21136">
    <property type="entry name" value="SNARE PROTEINS"/>
    <property type="match status" value="1"/>
</dbReference>
<keyword evidence="3" id="KW-0812">Transmembrane</keyword>
<dbReference type="OrthoDB" id="190375at2759"/>
<keyword evidence="2" id="KW-0175">Coiled coil</keyword>
<dbReference type="KEGG" id="ngr:NAEGRDRAFT_78471"/>
<dbReference type="EMBL" id="GG738851">
    <property type="protein sequence ID" value="EFC48444.1"/>
    <property type="molecule type" value="Genomic_DNA"/>
</dbReference>
<dbReference type="GeneID" id="8848374"/>
<dbReference type="InterPro" id="IPR051097">
    <property type="entry name" value="Synaptobrevin-like_transport"/>
</dbReference>
<dbReference type="InParanoid" id="D2V413"/>
<dbReference type="SUPFAM" id="SSF58038">
    <property type="entry name" value="SNARE fusion complex"/>
    <property type="match status" value="1"/>
</dbReference>
<dbReference type="GO" id="GO:0015031">
    <property type="term" value="P:protein transport"/>
    <property type="evidence" value="ECO:0007669"/>
    <property type="project" value="UniProtKB-KW"/>
</dbReference>
<dbReference type="PANTHER" id="PTHR21136:SF168">
    <property type="entry name" value="VESICLE-ASSOCIATED MEMBRANE PROTEIN 9"/>
    <property type="match status" value="1"/>
</dbReference>
<evidence type="ECO:0000313" key="5">
    <source>
        <dbReference type="EMBL" id="EFC48444.1"/>
    </source>
</evidence>
<reference evidence="5 6" key="1">
    <citation type="journal article" date="2010" name="Cell">
        <title>The genome of Naegleria gruberi illuminates early eukaryotic versatility.</title>
        <authorList>
            <person name="Fritz-Laylin L.K."/>
            <person name="Prochnik S.E."/>
            <person name="Ginger M.L."/>
            <person name="Dacks J.B."/>
            <person name="Carpenter M.L."/>
            <person name="Field M.C."/>
            <person name="Kuo A."/>
            <person name="Paredez A."/>
            <person name="Chapman J."/>
            <person name="Pham J."/>
            <person name="Shu S."/>
            <person name="Neupane R."/>
            <person name="Cipriano M."/>
            <person name="Mancuso J."/>
            <person name="Tu H."/>
            <person name="Salamov A."/>
            <person name="Lindquist E."/>
            <person name="Shapiro H."/>
            <person name="Lucas S."/>
            <person name="Grigoriev I.V."/>
            <person name="Cande W.Z."/>
            <person name="Fulton C."/>
            <person name="Rokhsar D.S."/>
            <person name="Dawson S.C."/>
        </authorList>
    </citation>
    <scope>NUCLEOTIDE SEQUENCE [LARGE SCALE GENOMIC DNA]</scope>
    <source>
        <strain evidence="5 6">NEG-M</strain>
    </source>
</reference>
<dbReference type="STRING" id="5762.D2V413"/>
<dbReference type="VEuPathDB" id="AmoebaDB:NAEGRDRAFT_78471"/>
<dbReference type="Pfam" id="PF00957">
    <property type="entry name" value="Synaptobrevin"/>
    <property type="match status" value="1"/>
</dbReference>
<dbReference type="Proteomes" id="UP000006671">
    <property type="component" value="Unassembled WGS sequence"/>
</dbReference>
<gene>
    <name evidence="5" type="ORF">NAEGRDRAFT_78471</name>
</gene>
<feature type="transmembrane region" description="Helical" evidence="3">
    <location>
        <begin position="190"/>
        <end position="215"/>
    </location>
</feature>
<evidence type="ECO:0000313" key="6">
    <source>
        <dbReference type="Proteomes" id="UP000006671"/>
    </source>
</evidence>
<dbReference type="PRINTS" id="PR00219">
    <property type="entry name" value="SYNAPTOBREVN"/>
</dbReference>
<feature type="domain" description="V-SNARE coiled-coil homology" evidence="4">
    <location>
        <begin position="129"/>
        <end position="189"/>
    </location>
</feature>
<dbReference type="GO" id="GO:0016020">
    <property type="term" value="C:membrane"/>
    <property type="evidence" value="ECO:0007669"/>
    <property type="project" value="InterPro"/>
</dbReference>
<evidence type="ECO:0000256" key="1">
    <source>
        <dbReference type="ARBA" id="ARBA00022927"/>
    </source>
</evidence>
<organism evidence="6">
    <name type="scientific">Naegleria gruberi</name>
    <name type="common">Amoeba</name>
    <dbReference type="NCBI Taxonomy" id="5762"/>
    <lineage>
        <taxon>Eukaryota</taxon>
        <taxon>Discoba</taxon>
        <taxon>Heterolobosea</taxon>
        <taxon>Tetramitia</taxon>
        <taxon>Eutetramitia</taxon>
        <taxon>Vahlkampfiidae</taxon>
        <taxon>Naegleria</taxon>
    </lineage>
</organism>
<dbReference type="Gene3D" id="1.20.5.110">
    <property type="match status" value="1"/>
</dbReference>
<accession>D2V413</accession>
<dbReference type="InterPro" id="IPR001388">
    <property type="entry name" value="Synaptobrevin-like"/>
</dbReference>
<dbReference type="CDD" id="cd15843">
    <property type="entry name" value="R-SNARE"/>
    <property type="match status" value="1"/>
</dbReference>
<keyword evidence="1" id="KW-0653">Protein transport</keyword>
<keyword evidence="3" id="KW-1133">Transmembrane helix</keyword>
<dbReference type="InterPro" id="IPR042855">
    <property type="entry name" value="V_SNARE_CC"/>
</dbReference>
<dbReference type="PROSITE" id="PS50892">
    <property type="entry name" value="V_SNARE"/>
    <property type="match status" value="1"/>
</dbReference>
<name>D2V413_NAEGR</name>